<feature type="compositionally biased region" description="Low complexity" evidence="2">
    <location>
        <begin position="65"/>
        <end position="74"/>
    </location>
</feature>
<keyword evidence="1" id="KW-0479">Metal-binding</keyword>
<evidence type="ECO:0000256" key="2">
    <source>
        <dbReference type="SAM" id="MobiDB-lite"/>
    </source>
</evidence>
<evidence type="ECO:0000256" key="1">
    <source>
        <dbReference type="PROSITE-ProRule" id="PRU00723"/>
    </source>
</evidence>
<dbReference type="InterPro" id="IPR000571">
    <property type="entry name" value="Znf_CCCH"/>
</dbReference>
<organism evidence="4 5">
    <name type="scientific">Perkinsus olseni</name>
    <name type="common">Perkinsus atlanticus</name>
    <dbReference type="NCBI Taxonomy" id="32597"/>
    <lineage>
        <taxon>Eukaryota</taxon>
        <taxon>Sar</taxon>
        <taxon>Alveolata</taxon>
        <taxon>Perkinsozoa</taxon>
        <taxon>Perkinsea</taxon>
        <taxon>Perkinsida</taxon>
        <taxon>Perkinsidae</taxon>
        <taxon>Perkinsus</taxon>
    </lineage>
</organism>
<sequence length="571" mass="61977">MAHGGEPGPLLEFLGLESVDALQYLTTSDLDDQFRAKSAPPATRATMSQLFQTHCKTSFGKDEATSSTSRSSTTPLSHGHPTSLLITDDWSVSGSDADHRTSSTKFLDVVRCITLPNNAPYRGRTDDRSITAFLNCLYQEVLQADLNERQAWLLLLRAFDEPAKTNLRQAVQRSCVARGLWMKDFAAMVREGAAWAELEFRESNSHDNFDDKFDDFKQRFGESVHALADRLSLLKSEADSVGYTVTDSQLLRVYRRSLYPRLRSLASTTYCSCDTVDDLAHRLHRHLRQNPDFEKNSKQARSATRTLPTGPSADLSSSPAPPPAVTSDPSSKPSSRGPPLDPTLREFCLANNVCMYYVANGICRRGDCPYKHEKPTTTAASTPAPALPTTGPSAKACVSGPAGLAATSGTSSHTLRCPDFGSLHLEVDTGCTHSLITHQAALHLQHANPSAHLRLVDPVSFTTASHRDGLHAHCILTIALTLLDESHNPYTVSWSPYVTYSPLGGSSDGLLGRDIIFFNADRTLVVPTTSGPTLAAAFLCDPTDLPCPHPSRSSLADAPRLSAKPTSPSTC</sequence>
<feature type="zinc finger region" description="C3H1-type" evidence="1">
    <location>
        <begin position="353"/>
        <end position="375"/>
    </location>
</feature>
<proteinExistence type="predicted"/>
<protein>
    <recommendedName>
        <fullName evidence="3">C3H1-type domain-containing protein</fullName>
    </recommendedName>
</protein>
<dbReference type="OrthoDB" id="463130at2759"/>
<feature type="domain" description="C3H1-type" evidence="3">
    <location>
        <begin position="353"/>
        <end position="375"/>
    </location>
</feature>
<dbReference type="GO" id="GO:0008270">
    <property type="term" value="F:zinc ion binding"/>
    <property type="evidence" value="ECO:0007669"/>
    <property type="project" value="UniProtKB-KW"/>
</dbReference>
<feature type="region of interest" description="Disordered" evidence="2">
    <location>
        <begin position="551"/>
        <end position="571"/>
    </location>
</feature>
<dbReference type="AlphaFoldDB" id="A0A7J6NRS3"/>
<evidence type="ECO:0000313" key="4">
    <source>
        <dbReference type="EMBL" id="KAF4686573.1"/>
    </source>
</evidence>
<accession>A0A7J6NRS3</accession>
<gene>
    <name evidence="4" type="ORF">FOZ60_005042</name>
</gene>
<feature type="region of interest" description="Disordered" evidence="2">
    <location>
        <begin position="288"/>
        <end position="339"/>
    </location>
</feature>
<reference evidence="4 5" key="1">
    <citation type="submission" date="2020-04" db="EMBL/GenBank/DDBJ databases">
        <title>Perkinsus olseni comparative genomics.</title>
        <authorList>
            <person name="Bogema D.R."/>
        </authorList>
    </citation>
    <scope>NUCLEOTIDE SEQUENCE [LARGE SCALE GENOMIC DNA]</scope>
    <source>
        <strain evidence="4">00978-12</strain>
    </source>
</reference>
<dbReference type="PROSITE" id="PS50103">
    <property type="entry name" value="ZF_C3H1"/>
    <property type="match status" value="1"/>
</dbReference>
<comment type="caution">
    <text evidence="4">The sequence shown here is derived from an EMBL/GenBank/DDBJ whole genome shotgun (WGS) entry which is preliminary data.</text>
</comment>
<keyword evidence="1" id="KW-0863">Zinc-finger</keyword>
<feature type="region of interest" description="Disordered" evidence="2">
    <location>
        <begin position="58"/>
        <end position="80"/>
    </location>
</feature>
<dbReference type="EMBL" id="JABANP010000216">
    <property type="protein sequence ID" value="KAF4686573.1"/>
    <property type="molecule type" value="Genomic_DNA"/>
</dbReference>
<dbReference type="SMART" id="SM00356">
    <property type="entry name" value="ZnF_C3H1"/>
    <property type="match status" value="1"/>
</dbReference>
<evidence type="ECO:0000259" key="3">
    <source>
        <dbReference type="PROSITE" id="PS50103"/>
    </source>
</evidence>
<feature type="compositionally biased region" description="Polar residues" evidence="2">
    <location>
        <begin position="299"/>
        <end position="309"/>
    </location>
</feature>
<evidence type="ECO:0000313" key="5">
    <source>
        <dbReference type="Proteomes" id="UP000541610"/>
    </source>
</evidence>
<dbReference type="Proteomes" id="UP000541610">
    <property type="component" value="Unassembled WGS sequence"/>
</dbReference>
<name>A0A7J6NRS3_PEROL</name>
<keyword evidence="1" id="KW-0862">Zinc</keyword>